<dbReference type="Proteomes" id="UP000777482">
    <property type="component" value="Unassembled WGS sequence"/>
</dbReference>
<comment type="caution">
    <text evidence="1">The sequence shown here is derived from an EMBL/GenBank/DDBJ whole genome shotgun (WGS) entry which is preliminary data.</text>
</comment>
<protein>
    <submittedName>
        <fullName evidence="1">Uncharacterized protein</fullName>
    </submittedName>
</protein>
<accession>A0A9P6W888</accession>
<reference evidence="1 2" key="1">
    <citation type="submission" date="2020-11" db="EMBL/GenBank/DDBJ databases">
        <title>Kefir isolates.</title>
        <authorList>
            <person name="Marcisauskas S."/>
            <person name="Kim Y."/>
            <person name="Blasche S."/>
        </authorList>
    </citation>
    <scope>NUCLEOTIDE SEQUENCE [LARGE SCALE GENOMIC DNA]</scope>
    <source>
        <strain evidence="1 2">KR</strain>
    </source>
</reference>
<proteinExistence type="predicted"/>
<dbReference type="AlphaFoldDB" id="A0A9P6W888"/>
<dbReference type="Gene3D" id="3.80.10.10">
    <property type="entry name" value="Ribonuclease Inhibitor"/>
    <property type="match status" value="1"/>
</dbReference>
<dbReference type="InterPro" id="IPR032675">
    <property type="entry name" value="LRR_dom_sf"/>
</dbReference>
<name>A0A9P6W888_RHOMI</name>
<sequence>MHALTSSSSSLAFPIVPHLLEHRDSDYMALQFIANQRIELYKDVQRLRQAYLEALVLTVCFPFHVYRLLVIFSCEAYEQLSRVCPNPFRRYVVPFGHPPVQLGMALTLQRLTTSPTGPACRSRPAPPLPLEIIFHILESWDSNALDAREAHVARIEFYSSCMRVHSTWTATARRLLHEELWVSHRNDPRLCESIAPENREPARRSARTLIIDTCYEPMAWQSEEICGRLGACEWLDSLSLVHMNLRLSDFKSFPNLRRLHIRRASFPAPWPSTDEPTFSMQRLEHLSITNVSFSNAIPIYRGLLDPVALPNLRTLEIWNCSLLWTSFYGLRTFPHLRSLSFSSDYLPISHLLEYELPELRFLNLSSTAIEDLARGHADHRQFRFAPTVLRIEIAKSLVIYGQALSVEERLNQLSIALIALLSRDAPLLRSVRELQVPFEKTALEANKLKPQVARWGVARGVRVHFYDGVDPVGRRDANSSFFAGVFARESEWFAKPVPPRGLQIGGR</sequence>
<dbReference type="EMBL" id="PUHQ01000004">
    <property type="protein sequence ID" value="KAG0666673.1"/>
    <property type="molecule type" value="Genomic_DNA"/>
</dbReference>
<evidence type="ECO:0000313" key="1">
    <source>
        <dbReference type="EMBL" id="KAG0666673.1"/>
    </source>
</evidence>
<organism evidence="1 2">
    <name type="scientific">Rhodotorula mucilaginosa</name>
    <name type="common">Yeast</name>
    <name type="synonym">Rhodotorula rubra</name>
    <dbReference type="NCBI Taxonomy" id="5537"/>
    <lineage>
        <taxon>Eukaryota</taxon>
        <taxon>Fungi</taxon>
        <taxon>Dikarya</taxon>
        <taxon>Basidiomycota</taxon>
        <taxon>Pucciniomycotina</taxon>
        <taxon>Microbotryomycetes</taxon>
        <taxon>Sporidiobolales</taxon>
        <taxon>Sporidiobolaceae</taxon>
        <taxon>Rhodotorula</taxon>
    </lineage>
</organism>
<dbReference type="SUPFAM" id="SSF52047">
    <property type="entry name" value="RNI-like"/>
    <property type="match status" value="1"/>
</dbReference>
<gene>
    <name evidence="1" type="ORF">C6P46_004340</name>
</gene>
<evidence type="ECO:0000313" key="2">
    <source>
        <dbReference type="Proteomes" id="UP000777482"/>
    </source>
</evidence>
<dbReference type="OrthoDB" id="2522911at2759"/>
<keyword evidence="2" id="KW-1185">Reference proteome</keyword>